<dbReference type="InterPro" id="IPR029058">
    <property type="entry name" value="AB_hydrolase_fold"/>
</dbReference>
<evidence type="ECO:0000313" key="2">
    <source>
        <dbReference type="EMBL" id="RDH16475.1"/>
    </source>
</evidence>
<dbReference type="Gene3D" id="3.40.50.1820">
    <property type="entry name" value="alpha/beta hydrolase"/>
    <property type="match status" value="1"/>
</dbReference>
<dbReference type="EMBL" id="KZ851938">
    <property type="protein sequence ID" value="RDH16475.1"/>
    <property type="molecule type" value="Genomic_DNA"/>
</dbReference>
<reference evidence="2 3" key="1">
    <citation type="submission" date="2018-07" db="EMBL/GenBank/DDBJ databases">
        <title>Section-level genome sequencing of Aspergillus section Nigri to investigate inter- and intra-species variation.</title>
        <authorList>
            <consortium name="DOE Joint Genome Institute"/>
            <person name="Vesth T.C."/>
            <person name="Nybo J.L."/>
            <person name="Theobald S."/>
            <person name="Frisvad J.C."/>
            <person name="Larsen T.O."/>
            <person name="Nielsen K.F."/>
            <person name="Hoof J.B."/>
            <person name="Brandl J."/>
            <person name="Salamov A."/>
            <person name="Riley R."/>
            <person name="Gladden J.M."/>
            <person name="Phatale P."/>
            <person name="Nielsen M.T."/>
            <person name="Lyhne E.K."/>
            <person name="Kogle M.E."/>
            <person name="Strasser K."/>
            <person name="McDonnell E."/>
            <person name="Barry K."/>
            <person name="Clum A."/>
            <person name="Chen C."/>
            <person name="Nolan M."/>
            <person name="Sandor L."/>
            <person name="Kuo A."/>
            <person name="Lipzen A."/>
            <person name="Hainaut M."/>
            <person name="Drula E."/>
            <person name="Tsang A."/>
            <person name="Magnuson J.K."/>
            <person name="Henrissat B."/>
            <person name="Wiebenga A."/>
            <person name="Simmons B.A."/>
            <person name="Makela M.R."/>
            <person name="De vries R.P."/>
            <person name="Grigoriev I.V."/>
            <person name="Mortensen U.H."/>
            <person name="Baker S.E."/>
            <person name="Andersen M.R."/>
        </authorList>
    </citation>
    <scope>NUCLEOTIDE SEQUENCE [LARGE SCALE GENOMIC DNA]</scope>
    <source>
        <strain evidence="2 3">ATCC 13496</strain>
    </source>
</reference>
<evidence type="ECO:0000313" key="3">
    <source>
        <dbReference type="Proteomes" id="UP000253845"/>
    </source>
</evidence>
<dbReference type="PANTHER" id="PTHR17630:SF44">
    <property type="entry name" value="PROTEIN AIM2"/>
    <property type="match status" value="1"/>
</dbReference>
<dbReference type="PANTHER" id="PTHR17630">
    <property type="entry name" value="DIENELACTONE HYDROLASE"/>
    <property type="match status" value="1"/>
</dbReference>
<dbReference type="Pfam" id="PF01738">
    <property type="entry name" value="DLH"/>
    <property type="match status" value="1"/>
</dbReference>
<dbReference type="Proteomes" id="UP000253845">
    <property type="component" value="Unassembled WGS sequence"/>
</dbReference>
<dbReference type="VEuPathDB" id="FungiDB:M747DRAFT_358450"/>
<name>A0A370BQW7_ASPNG</name>
<proteinExistence type="predicted"/>
<dbReference type="InterPro" id="IPR002925">
    <property type="entry name" value="Dienelactn_hydro"/>
</dbReference>
<accession>A0A370BQW7</accession>
<sequence>MSAPEDPVLAKPAELCCLKGSIHSGEPAGNLMQIGGVDTYVATPDKTKSNGHVLLFFTDAFGLHINNFLTMDAFAACGYLTLGVDYFAGDPIWKHSQNPLNDPTFDFQSWKNKHMDSTDRIAAKWVKDVKAEYGNNGEVKFVCAGHCWGARFVCTQLSKDGICRAGAIAHPSFMNESHVFGIDVQAPILFSVPNIDGLFMPEQRARAVEIMTNEKKRFNMQIFSDVAHGFAAHAKRYSKSRAFLSDPYEKWAKEQSFQSFVQWFDFWLSIS</sequence>
<protein>
    <submittedName>
        <fullName evidence="2">Alpha/beta-hydrolase</fullName>
    </submittedName>
</protein>
<evidence type="ECO:0000259" key="1">
    <source>
        <dbReference type="Pfam" id="PF01738"/>
    </source>
</evidence>
<feature type="domain" description="Dienelactone hydrolase" evidence="1">
    <location>
        <begin position="37"/>
        <end position="265"/>
    </location>
</feature>
<keyword evidence="2" id="KW-0378">Hydrolase</keyword>
<dbReference type="AlphaFoldDB" id="A0A370BQW7"/>
<dbReference type="SUPFAM" id="SSF53474">
    <property type="entry name" value="alpha/beta-Hydrolases"/>
    <property type="match status" value="1"/>
</dbReference>
<organism evidence="2 3">
    <name type="scientific">Aspergillus niger ATCC 13496</name>
    <dbReference type="NCBI Taxonomy" id="1353008"/>
    <lineage>
        <taxon>Eukaryota</taxon>
        <taxon>Fungi</taxon>
        <taxon>Dikarya</taxon>
        <taxon>Ascomycota</taxon>
        <taxon>Pezizomycotina</taxon>
        <taxon>Eurotiomycetes</taxon>
        <taxon>Eurotiomycetidae</taxon>
        <taxon>Eurotiales</taxon>
        <taxon>Aspergillaceae</taxon>
        <taxon>Aspergillus</taxon>
        <taxon>Aspergillus subgen. Circumdati</taxon>
    </lineage>
</organism>
<gene>
    <name evidence="2" type="ORF">M747DRAFT_358450</name>
</gene>
<dbReference type="GO" id="GO:0016787">
    <property type="term" value="F:hydrolase activity"/>
    <property type="evidence" value="ECO:0007669"/>
    <property type="project" value="UniProtKB-KW"/>
</dbReference>